<dbReference type="PANTHER" id="PTHR12710">
    <property type="entry name" value="NUCLEAR PROTEIN LOCALIZATION 4"/>
    <property type="match status" value="1"/>
</dbReference>
<evidence type="ECO:0000259" key="2">
    <source>
        <dbReference type="PROSITE" id="PS50249"/>
    </source>
</evidence>
<sequence>MIVRVRSPVGVWRVQDVSPSTSAEELLNRISSEHKINLTAEEIDCVPLKVENAMGRPGQSVAEMGGLGATMESLGVRNGSMLYLTLDQDRLTVHEESQIAKKITADGKIETQTFEDRSRKVGFRPGMLALRSMKMQWTLTDFQLLDDQFTYKVKRQAEAVCKGVSLDSATCGGFQAYLHQFAFQQSRMGYLYGRWGEDGKVVVEACYEPPQEGSPEGFELPGDGDPAEARVAELARLLRLERVGWIFSHPPREDGFLFSNTEVLTAAELQLEAAEGVNDTPFVTVKVTLDDEGNSHFDAYQVSRQCMEMAAEGALEYHEDPGVCGVHETFTAVVEAKEAKEVDTTFFLCNVPIEQHESQRLVAQFPPANRPGVVQSNDDLKSQLSKAGTNGWTFVDMLGDFQLLLFLTNFLDIKTDVPRICESVLDKSIPLDEGFKLIISSLAGMDHY</sequence>
<dbReference type="AlphaFoldDB" id="A0A6V1P552"/>
<evidence type="ECO:0000256" key="1">
    <source>
        <dbReference type="ARBA" id="ARBA00011025"/>
    </source>
</evidence>
<protein>
    <recommendedName>
        <fullName evidence="2">MPN domain-containing protein</fullName>
    </recommendedName>
</protein>
<dbReference type="Gene3D" id="3.10.20.90">
    <property type="entry name" value="Phosphatidylinositol 3-kinase Catalytic Subunit, Chain A, domain 1"/>
    <property type="match status" value="1"/>
</dbReference>
<dbReference type="InterPro" id="IPR029071">
    <property type="entry name" value="Ubiquitin-like_domsf"/>
</dbReference>
<dbReference type="InterPro" id="IPR037518">
    <property type="entry name" value="MPN"/>
</dbReference>
<evidence type="ECO:0000313" key="3">
    <source>
        <dbReference type="EMBL" id="CAE0627773.1"/>
    </source>
</evidence>
<dbReference type="InterPro" id="IPR007717">
    <property type="entry name" value="NPL4_C"/>
</dbReference>
<gene>
    <name evidence="3" type="ORF">HAKA00212_LOCUS6451</name>
</gene>
<dbReference type="CDD" id="cd08061">
    <property type="entry name" value="MPN_NPL4"/>
    <property type="match status" value="1"/>
</dbReference>
<dbReference type="SUPFAM" id="SSF54236">
    <property type="entry name" value="Ubiquitin-like"/>
    <property type="match status" value="1"/>
</dbReference>
<comment type="similarity">
    <text evidence="1">Belongs to the NPL4 family.</text>
</comment>
<dbReference type="EMBL" id="HBIU01013962">
    <property type="protein sequence ID" value="CAE0627773.1"/>
    <property type="molecule type" value="Transcribed_RNA"/>
</dbReference>
<organism evidence="3">
    <name type="scientific">Heterosigma akashiwo</name>
    <name type="common">Chromophytic alga</name>
    <name type="synonym">Heterosigma carterae</name>
    <dbReference type="NCBI Taxonomy" id="2829"/>
    <lineage>
        <taxon>Eukaryota</taxon>
        <taxon>Sar</taxon>
        <taxon>Stramenopiles</taxon>
        <taxon>Ochrophyta</taxon>
        <taxon>Raphidophyceae</taxon>
        <taxon>Chattonellales</taxon>
        <taxon>Chattonellaceae</taxon>
        <taxon>Heterosigma</taxon>
    </lineage>
</organism>
<dbReference type="PANTHER" id="PTHR12710:SF0">
    <property type="entry name" value="NUCLEAR PROTEIN LOCALIZATION PROTEIN 4 HOMOLOG"/>
    <property type="match status" value="1"/>
</dbReference>
<dbReference type="Pfam" id="PF05021">
    <property type="entry name" value="NPL4"/>
    <property type="match status" value="1"/>
</dbReference>
<accession>A0A6V1P552</accession>
<dbReference type="GO" id="GO:0006511">
    <property type="term" value="P:ubiquitin-dependent protein catabolic process"/>
    <property type="evidence" value="ECO:0007669"/>
    <property type="project" value="InterPro"/>
</dbReference>
<dbReference type="InterPro" id="IPR016563">
    <property type="entry name" value="Npl4"/>
</dbReference>
<reference evidence="3" key="1">
    <citation type="submission" date="2021-01" db="EMBL/GenBank/DDBJ databases">
        <authorList>
            <person name="Corre E."/>
            <person name="Pelletier E."/>
            <person name="Niang G."/>
            <person name="Scheremetjew M."/>
            <person name="Finn R."/>
            <person name="Kale V."/>
            <person name="Holt S."/>
            <person name="Cochrane G."/>
            <person name="Meng A."/>
            <person name="Brown T."/>
            <person name="Cohen L."/>
        </authorList>
    </citation>
    <scope>NUCLEOTIDE SEQUENCE</scope>
    <source>
        <strain evidence="3">CCMP3107</strain>
    </source>
</reference>
<dbReference type="Gene3D" id="3.40.140.10">
    <property type="entry name" value="Cytidine Deaminase, domain 2"/>
    <property type="match status" value="1"/>
</dbReference>
<name>A0A6V1P552_HETAK</name>
<feature type="domain" description="MPN" evidence="2">
    <location>
        <begin position="163"/>
        <end position="303"/>
    </location>
</feature>
<proteinExistence type="inferred from homology"/>
<dbReference type="PROSITE" id="PS50249">
    <property type="entry name" value="MPN"/>
    <property type="match status" value="1"/>
</dbReference>